<comment type="caution">
    <text evidence="1">The sequence shown here is derived from an EMBL/GenBank/DDBJ whole genome shotgun (WGS) entry which is preliminary data.</text>
</comment>
<accession>A0ABV5JJ89</accession>
<evidence type="ECO:0000313" key="2">
    <source>
        <dbReference type="Proteomes" id="UP001589683"/>
    </source>
</evidence>
<keyword evidence="2" id="KW-1185">Reference proteome</keyword>
<reference evidence="1 2" key="1">
    <citation type="submission" date="2024-09" db="EMBL/GenBank/DDBJ databases">
        <authorList>
            <person name="Sun Q."/>
            <person name="Mori K."/>
        </authorList>
    </citation>
    <scope>NUCLEOTIDE SEQUENCE [LARGE SCALE GENOMIC DNA]</scope>
    <source>
        <strain evidence="1 2">CECT 8726</strain>
    </source>
</reference>
<gene>
    <name evidence="1" type="ORF">ACFFUT_17075</name>
</gene>
<name>A0ABV5JJ89_9RHOB</name>
<organism evidence="1 2">
    <name type="scientific">Pseudohalocynthiibacter aestuariivivens</name>
    <dbReference type="NCBI Taxonomy" id="1591409"/>
    <lineage>
        <taxon>Bacteria</taxon>
        <taxon>Pseudomonadati</taxon>
        <taxon>Pseudomonadota</taxon>
        <taxon>Alphaproteobacteria</taxon>
        <taxon>Rhodobacterales</taxon>
        <taxon>Paracoccaceae</taxon>
        <taxon>Pseudohalocynthiibacter</taxon>
    </lineage>
</organism>
<evidence type="ECO:0000313" key="1">
    <source>
        <dbReference type="EMBL" id="MFB9233509.1"/>
    </source>
</evidence>
<dbReference type="RefSeq" id="WP_213888414.1">
    <property type="nucleotide sequence ID" value="NZ_JAGFNU010000003.1"/>
</dbReference>
<proteinExistence type="predicted"/>
<protein>
    <submittedName>
        <fullName evidence="1">Uncharacterized protein</fullName>
    </submittedName>
</protein>
<dbReference type="EMBL" id="JBHMEA010000049">
    <property type="protein sequence ID" value="MFB9233509.1"/>
    <property type="molecule type" value="Genomic_DNA"/>
</dbReference>
<sequence length="249" mass="25524">MARTNRALPINAAPRAGEAFEDIDNFELPASAADIIPGETVPVVANENAEIPADGDMPGELPEGAMAGMERTAPFEMASPAETVAAEKAGLALPDAAADIIPGETIPAVADGHAGIPADGGMPGELPEGAMAGMERTAPFEMVSPAETVAAEKAGLELPDTAAGIIPGETIPAVADGHATVPSVEEILAALPTPPAHDFEDDLLELPQESMAEERGNFGTHGASFEDRGGNFEDHAGNFDDFSEANDFF</sequence>
<dbReference type="Proteomes" id="UP001589683">
    <property type="component" value="Unassembled WGS sequence"/>
</dbReference>